<organism evidence="1 2">
    <name type="scientific">Austropuccinia psidii MF-1</name>
    <dbReference type="NCBI Taxonomy" id="1389203"/>
    <lineage>
        <taxon>Eukaryota</taxon>
        <taxon>Fungi</taxon>
        <taxon>Dikarya</taxon>
        <taxon>Basidiomycota</taxon>
        <taxon>Pucciniomycotina</taxon>
        <taxon>Pucciniomycetes</taxon>
        <taxon>Pucciniales</taxon>
        <taxon>Sphaerophragmiaceae</taxon>
        <taxon>Austropuccinia</taxon>
    </lineage>
</organism>
<proteinExistence type="predicted"/>
<comment type="caution">
    <text evidence="1">The sequence shown here is derived from an EMBL/GenBank/DDBJ whole genome shotgun (WGS) entry which is preliminary data.</text>
</comment>
<dbReference type="AlphaFoldDB" id="A0A9Q3D161"/>
<accession>A0A9Q3D161</accession>
<name>A0A9Q3D161_9BASI</name>
<protein>
    <submittedName>
        <fullName evidence="1">Uncharacterized protein</fullName>
    </submittedName>
</protein>
<gene>
    <name evidence="1" type="ORF">O181_033297</name>
</gene>
<sequence>MVAIRSQLCVVNGSSFRIMSSKIGKNSKIYNYNSLHGSDKVPINIPSKESSDDEFHLKTKMIKLGPVELPDGELPYRQTIRQSPHATLRNTKAKHKIQTKE</sequence>
<dbReference type="Proteomes" id="UP000765509">
    <property type="component" value="Unassembled WGS sequence"/>
</dbReference>
<keyword evidence="2" id="KW-1185">Reference proteome</keyword>
<reference evidence="1" key="1">
    <citation type="submission" date="2021-03" db="EMBL/GenBank/DDBJ databases">
        <title>Draft genome sequence of rust myrtle Austropuccinia psidii MF-1, a brazilian biotype.</title>
        <authorList>
            <person name="Quecine M.C."/>
            <person name="Pachon D.M.R."/>
            <person name="Bonatelli M.L."/>
            <person name="Correr F.H."/>
            <person name="Franceschini L.M."/>
            <person name="Leite T.F."/>
            <person name="Margarido G.R.A."/>
            <person name="Almeida C.A."/>
            <person name="Ferrarezi J.A."/>
            <person name="Labate C.A."/>
        </authorList>
    </citation>
    <scope>NUCLEOTIDE SEQUENCE</scope>
    <source>
        <strain evidence="1">MF-1</strain>
    </source>
</reference>
<evidence type="ECO:0000313" key="2">
    <source>
        <dbReference type="Proteomes" id="UP000765509"/>
    </source>
</evidence>
<evidence type="ECO:0000313" key="1">
    <source>
        <dbReference type="EMBL" id="MBW0493582.1"/>
    </source>
</evidence>
<dbReference type="EMBL" id="AVOT02012137">
    <property type="protein sequence ID" value="MBW0493582.1"/>
    <property type="molecule type" value="Genomic_DNA"/>
</dbReference>